<comment type="subcellular location">
    <subcellularLocation>
        <location evidence="1">Nucleus</location>
    </subcellularLocation>
</comment>
<evidence type="ECO:0000256" key="7">
    <source>
        <dbReference type="ARBA" id="ARBA00023242"/>
    </source>
</evidence>
<feature type="compositionally biased region" description="Low complexity" evidence="9">
    <location>
        <begin position="106"/>
        <end position="119"/>
    </location>
</feature>
<keyword evidence="3" id="KW-0346">Stress response</keyword>
<keyword evidence="7" id="KW-0539">Nucleus</keyword>
<dbReference type="InterPro" id="IPR001471">
    <property type="entry name" value="AP2/ERF_dom"/>
</dbReference>
<dbReference type="SMART" id="SM00380">
    <property type="entry name" value="AP2"/>
    <property type="match status" value="1"/>
</dbReference>
<accession>A0A068UIW0</accession>
<comment type="similarity">
    <text evidence="8">Belongs to the AP2/ERF transcription factor family. ERF subfamily.</text>
</comment>
<protein>
    <recommendedName>
        <fullName evidence="10">AP2/ERF domain-containing protein</fullName>
    </recommendedName>
</protein>
<keyword evidence="5" id="KW-0010">Activator</keyword>
<feature type="region of interest" description="Disordered" evidence="9">
    <location>
        <begin position="1"/>
        <end position="48"/>
    </location>
</feature>
<keyword evidence="2" id="KW-0805">Transcription regulation</keyword>
<evidence type="ECO:0000313" key="11">
    <source>
        <dbReference type="EMBL" id="CDP08421.1"/>
    </source>
</evidence>
<dbReference type="OrthoDB" id="49610at2759"/>
<dbReference type="PANTHER" id="PTHR31241">
    <property type="entry name" value="DEHYDRATION-RESPONSIVE ELEMENT-BINDING PROTEIN 2C"/>
    <property type="match status" value="1"/>
</dbReference>
<evidence type="ECO:0000256" key="1">
    <source>
        <dbReference type="ARBA" id="ARBA00004123"/>
    </source>
</evidence>
<dbReference type="InterPro" id="IPR016177">
    <property type="entry name" value="DNA-bd_dom_sf"/>
</dbReference>
<keyword evidence="6" id="KW-0804">Transcription</keyword>
<dbReference type="SUPFAM" id="SSF54171">
    <property type="entry name" value="DNA-binding domain"/>
    <property type="match status" value="1"/>
</dbReference>
<evidence type="ECO:0000256" key="3">
    <source>
        <dbReference type="ARBA" id="ARBA00023016"/>
    </source>
</evidence>
<dbReference type="PANTHER" id="PTHR31241:SF62">
    <property type="entry name" value="DEHYDRATION-RESPONSIVE ELEMENT-BINDING PROTEIN 2D"/>
    <property type="match status" value="1"/>
</dbReference>
<feature type="compositionally biased region" description="Polar residues" evidence="9">
    <location>
        <begin position="93"/>
        <end position="105"/>
    </location>
</feature>
<evidence type="ECO:0000256" key="6">
    <source>
        <dbReference type="ARBA" id="ARBA00023163"/>
    </source>
</evidence>
<feature type="compositionally biased region" description="Basic and acidic residues" evidence="9">
    <location>
        <begin position="1"/>
        <end position="16"/>
    </location>
</feature>
<proteinExistence type="inferred from homology"/>
<feature type="region of interest" description="Disordered" evidence="9">
    <location>
        <begin position="89"/>
        <end position="137"/>
    </location>
</feature>
<evidence type="ECO:0000313" key="12">
    <source>
        <dbReference type="Proteomes" id="UP000295252"/>
    </source>
</evidence>
<dbReference type="Gramene" id="CDP08421">
    <property type="protein sequence ID" value="CDP08421"/>
    <property type="gene ID" value="GSCOC_T00027275001"/>
</dbReference>
<dbReference type="Gene3D" id="3.30.730.10">
    <property type="entry name" value="AP2/ERF domain"/>
    <property type="match status" value="1"/>
</dbReference>
<evidence type="ECO:0000256" key="2">
    <source>
        <dbReference type="ARBA" id="ARBA00023015"/>
    </source>
</evidence>
<feature type="domain" description="AP2/ERF" evidence="10">
    <location>
        <begin position="38"/>
        <end position="95"/>
    </location>
</feature>
<feature type="compositionally biased region" description="Basic and acidic residues" evidence="9">
    <location>
        <begin position="26"/>
        <end position="36"/>
    </location>
</feature>
<evidence type="ECO:0000256" key="8">
    <source>
        <dbReference type="ARBA" id="ARBA00024343"/>
    </source>
</evidence>
<dbReference type="InParanoid" id="A0A068UIW0"/>
<dbReference type="GO" id="GO:0003677">
    <property type="term" value="F:DNA binding"/>
    <property type="evidence" value="ECO:0007669"/>
    <property type="project" value="UniProtKB-KW"/>
</dbReference>
<keyword evidence="4" id="KW-0238">DNA-binding</keyword>
<dbReference type="STRING" id="49390.A0A068UIW0"/>
<dbReference type="InterPro" id="IPR036955">
    <property type="entry name" value="AP2/ERF_dom_sf"/>
</dbReference>
<dbReference type="PROSITE" id="PS51032">
    <property type="entry name" value="AP2_ERF"/>
    <property type="match status" value="1"/>
</dbReference>
<dbReference type="GO" id="GO:0005634">
    <property type="term" value="C:nucleus"/>
    <property type="evidence" value="ECO:0007669"/>
    <property type="project" value="UniProtKB-SubCell"/>
</dbReference>
<keyword evidence="12" id="KW-1185">Reference proteome</keyword>
<evidence type="ECO:0000256" key="9">
    <source>
        <dbReference type="SAM" id="MobiDB-lite"/>
    </source>
</evidence>
<evidence type="ECO:0000256" key="5">
    <source>
        <dbReference type="ARBA" id="ARBA00023159"/>
    </source>
</evidence>
<organism evidence="11 12">
    <name type="scientific">Coffea canephora</name>
    <name type="common">Robusta coffee</name>
    <dbReference type="NCBI Taxonomy" id="49390"/>
    <lineage>
        <taxon>Eukaryota</taxon>
        <taxon>Viridiplantae</taxon>
        <taxon>Streptophyta</taxon>
        <taxon>Embryophyta</taxon>
        <taxon>Tracheophyta</taxon>
        <taxon>Spermatophyta</taxon>
        <taxon>Magnoliopsida</taxon>
        <taxon>eudicotyledons</taxon>
        <taxon>Gunneridae</taxon>
        <taxon>Pentapetalae</taxon>
        <taxon>asterids</taxon>
        <taxon>lamiids</taxon>
        <taxon>Gentianales</taxon>
        <taxon>Rubiaceae</taxon>
        <taxon>Ixoroideae</taxon>
        <taxon>Gardenieae complex</taxon>
        <taxon>Bertiereae - Coffeeae clade</taxon>
        <taxon>Coffeeae</taxon>
        <taxon>Coffea</taxon>
    </lineage>
</organism>
<dbReference type="EMBL" id="HG739116">
    <property type="protein sequence ID" value="CDP08421.1"/>
    <property type="molecule type" value="Genomic_DNA"/>
</dbReference>
<gene>
    <name evidence="11" type="ORF">GSCOC_T00027275001</name>
</gene>
<dbReference type="AlphaFoldDB" id="A0A068UIW0"/>
<reference evidence="12" key="1">
    <citation type="journal article" date="2014" name="Science">
        <title>The coffee genome provides insight into the convergent evolution of caffeine biosynthesis.</title>
        <authorList>
            <person name="Denoeud F."/>
            <person name="Carretero-Paulet L."/>
            <person name="Dereeper A."/>
            <person name="Droc G."/>
            <person name="Guyot R."/>
            <person name="Pietrella M."/>
            <person name="Zheng C."/>
            <person name="Alberti A."/>
            <person name="Anthony F."/>
            <person name="Aprea G."/>
            <person name="Aury J.M."/>
            <person name="Bento P."/>
            <person name="Bernard M."/>
            <person name="Bocs S."/>
            <person name="Campa C."/>
            <person name="Cenci A."/>
            <person name="Combes M.C."/>
            <person name="Crouzillat D."/>
            <person name="Da Silva C."/>
            <person name="Daddiego L."/>
            <person name="De Bellis F."/>
            <person name="Dussert S."/>
            <person name="Garsmeur O."/>
            <person name="Gayraud T."/>
            <person name="Guignon V."/>
            <person name="Jahn K."/>
            <person name="Jamilloux V."/>
            <person name="Joet T."/>
            <person name="Labadie K."/>
            <person name="Lan T."/>
            <person name="Leclercq J."/>
            <person name="Lepelley M."/>
            <person name="Leroy T."/>
            <person name="Li L.T."/>
            <person name="Librado P."/>
            <person name="Lopez L."/>
            <person name="Munoz A."/>
            <person name="Noel B."/>
            <person name="Pallavicini A."/>
            <person name="Perrotta G."/>
            <person name="Poncet V."/>
            <person name="Pot D."/>
            <person name="Priyono X."/>
            <person name="Rigoreau M."/>
            <person name="Rouard M."/>
            <person name="Rozas J."/>
            <person name="Tranchant-Dubreuil C."/>
            <person name="VanBuren R."/>
            <person name="Zhang Q."/>
            <person name="Andrade A.C."/>
            <person name="Argout X."/>
            <person name="Bertrand B."/>
            <person name="de Kochko A."/>
            <person name="Graziosi G."/>
            <person name="Henry R.J."/>
            <person name="Jayarama X."/>
            <person name="Ming R."/>
            <person name="Nagai C."/>
            <person name="Rounsley S."/>
            <person name="Sankoff D."/>
            <person name="Giuliano G."/>
            <person name="Albert V.A."/>
            <person name="Wincker P."/>
            <person name="Lashermes P."/>
        </authorList>
    </citation>
    <scope>NUCLEOTIDE SEQUENCE [LARGE SCALE GENOMIC DNA]</scope>
    <source>
        <strain evidence="12">cv. DH200-94</strain>
    </source>
</reference>
<sequence>MMEDKDHDQSRSNDKKQKQKKKKKNRDREVDGEKRVVHFRGVRQRSEGKWVAEIRNPHLGRTDWLGTFTSAEEAARAFDRKCIQYKGDRAKTNFPSSDYANANDDQSSSLQQQQQQQHALPPPAAAPPLSVNAPVGHASPLLTNTAVAGATATNSTATAADPGGTSWEEDEDLWDVFFRGDQIFSDIDWMMFDSSPPLGP</sequence>
<dbReference type="CDD" id="cd00018">
    <property type="entry name" value="AP2"/>
    <property type="match status" value="1"/>
</dbReference>
<evidence type="ECO:0000256" key="4">
    <source>
        <dbReference type="ARBA" id="ARBA00023125"/>
    </source>
</evidence>
<dbReference type="PhylomeDB" id="A0A068UIW0"/>
<dbReference type="GO" id="GO:0003700">
    <property type="term" value="F:DNA-binding transcription factor activity"/>
    <property type="evidence" value="ECO:0007669"/>
    <property type="project" value="InterPro"/>
</dbReference>
<name>A0A068UIW0_COFCA</name>
<evidence type="ECO:0000259" key="10">
    <source>
        <dbReference type="PROSITE" id="PS51032"/>
    </source>
</evidence>
<dbReference type="PRINTS" id="PR00367">
    <property type="entry name" value="ETHRSPELEMNT"/>
</dbReference>
<dbReference type="Proteomes" id="UP000295252">
    <property type="component" value="Chromosome IX"/>
</dbReference>